<keyword evidence="2" id="KW-1185">Reference proteome</keyword>
<accession>A0A4R4FA89</accession>
<protein>
    <recommendedName>
        <fullName evidence="3">DNA-binding protein</fullName>
    </recommendedName>
</protein>
<organism evidence="1 2">
    <name type="scientific">Extibacter muris</name>
    <dbReference type="NCBI Taxonomy" id="1796622"/>
    <lineage>
        <taxon>Bacteria</taxon>
        <taxon>Bacillati</taxon>
        <taxon>Bacillota</taxon>
        <taxon>Clostridia</taxon>
        <taxon>Lachnospirales</taxon>
        <taxon>Lachnospiraceae</taxon>
        <taxon>Extibacter</taxon>
    </lineage>
</organism>
<dbReference type="AlphaFoldDB" id="A0A4R4FA89"/>
<dbReference type="RefSeq" id="WP_132280402.1">
    <property type="nucleotide sequence ID" value="NZ_JAOBST010000060.1"/>
</dbReference>
<evidence type="ECO:0008006" key="3">
    <source>
        <dbReference type="Google" id="ProtNLM"/>
    </source>
</evidence>
<dbReference type="EMBL" id="SMMX01000019">
    <property type="protein sequence ID" value="TDA20544.1"/>
    <property type="molecule type" value="Genomic_DNA"/>
</dbReference>
<evidence type="ECO:0000313" key="2">
    <source>
        <dbReference type="Proteomes" id="UP000295710"/>
    </source>
</evidence>
<name>A0A4R4FA89_9FIRM</name>
<evidence type="ECO:0000313" key="1">
    <source>
        <dbReference type="EMBL" id="TDA20544.1"/>
    </source>
</evidence>
<reference evidence="1 2" key="1">
    <citation type="journal article" date="2016" name="Nat. Microbiol.">
        <title>The Mouse Intestinal Bacterial Collection (miBC) provides host-specific insight into cultured diversity and functional potential of the gut microbiota.</title>
        <authorList>
            <person name="Lagkouvardos I."/>
            <person name="Pukall R."/>
            <person name="Abt B."/>
            <person name="Foesel B.U."/>
            <person name="Meier-Kolthoff J.P."/>
            <person name="Kumar N."/>
            <person name="Bresciani A."/>
            <person name="Martinez I."/>
            <person name="Just S."/>
            <person name="Ziegler C."/>
            <person name="Brugiroux S."/>
            <person name="Garzetti D."/>
            <person name="Wenning M."/>
            <person name="Bui T.P."/>
            <person name="Wang J."/>
            <person name="Hugenholtz F."/>
            <person name="Plugge C.M."/>
            <person name="Peterson D.A."/>
            <person name="Hornef M.W."/>
            <person name="Baines J.F."/>
            <person name="Smidt H."/>
            <person name="Walter J."/>
            <person name="Kristiansen K."/>
            <person name="Nielsen H.B."/>
            <person name="Haller D."/>
            <person name="Overmann J."/>
            <person name="Stecher B."/>
            <person name="Clavel T."/>
        </authorList>
    </citation>
    <scope>NUCLEOTIDE SEQUENCE [LARGE SCALE GENOMIC DNA]</scope>
    <source>
        <strain evidence="1 2">DSM 28560</strain>
    </source>
</reference>
<gene>
    <name evidence="1" type="ORF">E1963_16600</name>
</gene>
<comment type="caution">
    <text evidence="1">The sequence shown here is derived from an EMBL/GenBank/DDBJ whole genome shotgun (WGS) entry which is preliminary data.</text>
</comment>
<proteinExistence type="predicted"/>
<dbReference type="Proteomes" id="UP000295710">
    <property type="component" value="Unassembled WGS sequence"/>
</dbReference>
<sequence>MNLRAKERTQPTNVRLMDTEELRAYTNLGRNNAMKLGEEIGAKVKIGRRVLWDKRKVDEHFDSLTGVK</sequence>